<sequence>MVKRAVVVGAGIGGLATAGALLNRGWSVTVLERADGIAGGGTALGMWPEAMSTLDELNVGAHVRAHAVLSYGGTILDPHGDVLARIPASRRAHLVSRVRLLHALHEALPHGTVQWASPVRSIDDLPESDLVVGADGIHSAVRSALWDRRAQRPLGTVAFRGVVDGDVGSVTETWGEGALFGITPSSDGLANWFACLRADMSPPPGSDAAAELARHFSTWHPAVAAIVSRLSNDGIDRRELFDVALPHPYVLATVALVGDAAHAMAPNLGRGACESLIDAVVLASAVSAAPDVPTGLQRYDRARRRRTQRIVRAARTLNSIATARRGLGLRNGAMRLLLGGRSSRGAGDHGTAHAAGSRPTMSA</sequence>
<dbReference type="Gene3D" id="3.50.50.60">
    <property type="entry name" value="FAD/NAD(P)-binding domain"/>
    <property type="match status" value="1"/>
</dbReference>
<accession>A0ABX1K7K8</accession>
<evidence type="ECO:0000256" key="1">
    <source>
        <dbReference type="ARBA" id="ARBA00023002"/>
    </source>
</evidence>
<protein>
    <submittedName>
        <fullName evidence="5">NAD(P)-binding protein</fullName>
    </submittedName>
</protein>
<keyword evidence="6" id="KW-1185">Reference proteome</keyword>
<dbReference type="PANTHER" id="PTHR13789:SF309">
    <property type="entry name" value="PUTATIVE (AFU_ORTHOLOGUE AFUA_6G14510)-RELATED"/>
    <property type="match status" value="1"/>
</dbReference>
<dbReference type="RefSeq" id="WP_168911008.1">
    <property type="nucleotide sequence ID" value="NZ_JABACI010000001.1"/>
</dbReference>
<proteinExistence type="predicted"/>
<name>A0ABX1K7K8_9MICO</name>
<dbReference type="SUPFAM" id="SSF51905">
    <property type="entry name" value="FAD/NAD(P)-binding domain"/>
    <property type="match status" value="1"/>
</dbReference>
<dbReference type="Pfam" id="PF01494">
    <property type="entry name" value="FAD_binding_3"/>
    <property type="match status" value="2"/>
</dbReference>
<dbReference type="Proteomes" id="UP001429745">
    <property type="component" value="Unassembled WGS sequence"/>
</dbReference>
<dbReference type="InterPro" id="IPR036188">
    <property type="entry name" value="FAD/NAD-bd_sf"/>
</dbReference>
<reference evidence="5 6" key="1">
    <citation type="submission" date="2020-04" db="EMBL/GenBank/DDBJ databases">
        <title>CFH 90308 Microbacterium sp.</title>
        <authorList>
            <person name="Nie G."/>
            <person name="Ming H."/>
            <person name="Xia T."/>
        </authorList>
    </citation>
    <scope>NUCLEOTIDE SEQUENCE [LARGE SCALE GENOMIC DNA]</scope>
    <source>
        <strain evidence="5 6">CFH 90308</strain>
    </source>
</reference>
<dbReference type="EMBL" id="JABACI010000001">
    <property type="protein sequence ID" value="NLP82507.1"/>
    <property type="molecule type" value="Genomic_DNA"/>
</dbReference>
<feature type="domain" description="FAD-binding" evidence="4">
    <location>
        <begin position="5"/>
        <end position="73"/>
    </location>
</feature>
<evidence type="ECO:0000256" key="2">
    <source>
        <dbReference type="ARBA" id="ARBA00023033"/>
    </source>
</evidence>
<dbReference type="InterPro" id="IPR002938">
    <property type="entry name" value="FAD-bd"/>
</dbReference>
<evidence type="ECO:0000313" key="5">
    <source>
        <dbReference type="EMBL" id="NLP82507.1"/>
    </source>
</evidence>
<dbReference type="InterPro" id="IPR050493">
    <property type="entry name" value="FAD-dep_Monooxygenase_BioMet"/>
</dbReference>
<evidence type="ECO:0000259" key="4">
    <source>
        <dbReference type="Pfam" id="PF01494"/>
    </source>
</evidence>
<keyword evidence="2" id="KW-0503">Monooxygenase</keyword>
<feature type="region of interest" description="Disordered" evidence="3">
    <location>
        <begin position="340"/>
        <end position="363"/>
    </location>
</feature>
<feature type="domain" description="FAD-binding" evidence="4">
    <location>
        <begin position="254"/>
        <end position="313"/>
    </location>
</feature>
<evidence type="ECO:0000256" key="3">
    <source>
        <dbReference type="SAM" id="MobiDB-lite"/>
    </source>
</evidence>
<organism evidence="5 6">
    <name type="scientific">Microbacterium salsuginis</name>
    <dbReference type="NCBI Taxonomy" id="2722803"/>
    <lineage>
        <taxon>Bacteria</taxon>
        <taxon>Bacillati</taxon>
        <taxon>Actinomycetota</taxon>
        <taxon>Actinomycetes</taxon>
        <taxon>Micrococcales</taxon>
        <taxon>Microbacteriaceae</taxon>
        <taxon>Microbacterium</taxon>
    </lineage>
</organism>
<keyword evidence="1" id="KW-0560">Oxidoreductase</keyword>
<dbReference type="PANTHER" id="PTHR13789">
    <property type="entry name" value="MONOOXYGENASE"/>
    <property type="match status" value="1"/>
</dbReference>
<gene>
    <name evidence="5" type="ORF">HF576_01465</name>
</gene>
<evidence type="ECO:0000313" key="6">
    <source>
        <dbReference type="Proteomes" id="UP001429745"/>
    </source>
</evidence>
<dbReference type="PRINTS" id="PR00420">
    <property type="entry name" value="RNGMNOXGNASE"/>
</dbReference>
<comment type="caution">
    <text evidence="5">The sequence shown here is derived from an EMBL/GenBank/DDBJ whole genome shotgun (WGS) entry which is preliminary data.</text>
</comment>